<sequence length="237" mass="26055">MEDVEGPVPCLETGGILMDGAQVIPVAYCDAPGGLERIADPETGLAIWRRSLPAAFTDWIDRVPFSLLPSLRILVRPADVPAALAKLLDDCGMPSGEMRDLLIDDIHVIAGLFSDITEEELVDIRLERIRHDACWKFHRDNVSVRLLTTYRGPGTEWVRPEWAETAIDDQREYSGPVETLDRHDVAIFKGSNGKGVETGTGYGVVHRSPPVSKLGETRLLLCLNTPSDISPEAWTGS</sequence>
<keyword evidence="2" id="KW-1185">Reference proteome</keyword>
<name>A0A3S2W7R9_9PROT</name>
<reference evidence="2" key="1">
    <citation type="submission" date="2019-01" db="EMBL/GenBank/DDBJ databases">
        <title>Gri0909 isolated from a small marine red alga.</title>
        <authorList>
            <person name="Kim J."/>
            <person name="Jeong S.E."/>
            <person name="Jeon C.O."/>
        </authorList>
    </citation>
    <scope>NUCLEOTIDE SEQUENCE [LARGE SCALE GENOMIC DNA]</scope>
    <source>
        <strain evidence="2">Gri0909</strain>
    </source>
</reference>
<proteinExistence type="predicted"/>
<protein>
    <submittedName>
        <fullName evidence="1">DUF1826 domain-containing protein</fullName>
    </submittedName>
</protein>
<comment type="caution">
    <text evidence="1">The sequence shown here is derived from an EMBL/GenBank/DDBJ whole genome shotgun (WGS) entry which is preliminary data.</text>
</comment>
<dbReference type="AlphaFoldDB" id="A0A3S2W7R9"/>
<organism evidence="1 2">
    <name type="scientific">Hwanghaeella grinnelliae</name>
    <dbReference type="NCBI Taxonomy" id="2500179"/>
    <lineage>
        <taxon>Bacteria</taxon>
        <taxon>Pseudomonadati</taxon>
        <taxon>Pseudomonadota</taxon>
        <taxon>Alphaproteobacteria</taxon>
        <taxon>Rhodospirillales</taxon>
        <taxon>Rhodospirillaceae</taxon>
        <taxon>Hwanghaeella</taxon>
    </lineage>
</organism>
<gene>
    <name evidence="1" type="ORF">EOI86_18565</name>
</gene>
<dbReference type="Pfam" id="PF08856">
    <property type="entry name" value="DUF1826"/>
    <property type="match status" value="1"/>
</dbReference>
<dbReference type="EMBL" id="SADE01000003">
    <property type="protein sequence ID" value="RVU34845.1"/>
    <property type="molecule type" value="Genomic_DNA"/>
</dbReference>
<evidence type="ECO:0000313" key="1">
    <source>
        <dbReference type="EMBL" id="RVU34845.1"/>
    </source>
</evidence>
<evidence type="ECO:0000313" key="2">
    <source>
        <dbReference type="Proteomes" id="UP000287447"/>
    </source>
</evidence>
<accession>A0A3S2W7R9</accession>
<dbReference type="Proteomes" id="UP000287447">
    <property type="component" value="Unassembled WGS sequence"/>
</dbReference>
<dbReference type="InterPro" id="IPR014955">
    <property type="entry name" value="DUF1826"/>
</dbReference>